<feature type="domain" description="SH3" evidence="2">
    <location>
        <begin position="93"/>
        <end position="149"/>
    </location>
</feature>
<evidence type="ECO:0000313" key="5">
    <source>
        <dbReference type="Proteomes" id="UP000034881"/>
    </source>
</evidence>
<evidence type="ECO:0000259" key="2">
    <source>
        <dbReference type="PROSITE" id="PS50002"/>
    </source>
</evidence>
<name>A0A0G0T2N9_9BACT</name>
<evidence type="ECO:0000313" key="4">
    <source>
        <dbReference type="EMBL" id="KKR41365.1"/>
    </source>
</evidence>
<gene>
    <name evidence="4" type="ORF">UT77_C0013G0035</name>
</gene>
<dbReference type="SUPFAM" id="SSF50044">
    <property type="entry name" value="SH3-domain"/>
    <property type="match status" value="1"/>
</dbReference>
<dbReference type="CDD" id="cd00174">
    <property type="entry name" value="SH3"/>
    <property type="match status" value="1"/>
</dbReference>
<dbReference type="Proteomes" id="UP000034881">
    <property type="component" value="Unassembled WGS sequence"/>
</dbReference>
<accession>A0A0G0T2N9</accession>
<reference evidence="4 5" key="1">
    <citation type="journal article" date="2015" name="Nature">
        <title>rRNA introns, odd ribosomes, and small enigmatic genomes across a large radiation of phyla.</title>
        <authorList>
            <person name="Brown C.T."/>
            <person name="Hug L.A."/>
            <person name="Thomas B.C."/>
            <person name="Sharon I."/>
            <person name="Castelle C.J."/>
            <person name="Singh A."/>
            <person name="Wilkins M.J."/>
            <person name="Williams K.H."/>
            <person name="Banfield J.F."/>
        </authorList>
    </citation>
    <scope>NUCLEOTIDE SEQUENCE [LARGE SCALE GENOMIC DNA]</scope>
</reference>
<evidence type="ECO:0000259" key="3">
    <source>
        <dbReference type="PROSITE" id="PS51781"/>
    </source>
</evidence>
<dbReference type="InterPro" id="IPR003646">
    <property type="entry name" value="SH3-like_bac-type"/>
</dbReference>
<dbReference type="InterPro" id="IPR001452">
    <property type="entry name" value="SH3_domain"/>
</dbReference>
<dbReference type="InterPro" id="IPR036028">
    <property type="entry name" value="SH3-like_dom_sf"/>
</dbReference>
<dbReference type="PROSITE" id="PS50002">
    <property type="entry name" value="SH3"/>
    <property type="match status" value="1"/>
</dbReference>
<proteinExistence type="predicted"/>
<keyword evidence="1" id="KW-0728">SH3 domain</keyword>
<dbReference type="Pfam" id="PF08239">
    <property type="entry name" value="SH3_3"/>
    <property type="match status" value="1"/>
</dbReference>
<dbReference type="PROSITE" id="PS51781">
    <property type="entry name" value="SH3B"/>
    <property type="match status" value="1"/>
</dbReference>
<dbReference type="EMBL" id="LBYB01000013">
    <property type="protein sequence ID" value="KKR41365.1"/>
    <property type="molecule type" value="Genomic_DNA"/>
</dbReference>
<dbReference type="Gene3D" id="2.30.30.40">
    <property type="entry name" value="SH3 Domains"/>
    <property type="match status" value="1"/>
</dbReference>
<dbReference type="AlphaFoldDB" id="A0A0G0T2N9"/>
<organism evidence="4 5">
    <name type="scientific">Candidatus Daviesbacteria bacterium GW2011_GWC2_40_12</name>
    <dbReference type="NCBI Taxonomy" id="1618431"/>
    <lineage>
        <taxon>Bacteria</taxon>
        <taxon>Candidatus Daviesiibacteriota</taxon>
    </lineage>
</organism>
<dbReference type="SMART" id="SM00287">
    <property type="entry name" value="SH3b"/>
    <property type="match status" value="1"/>
</dbReference>
<sequence>MDAGGEATASAFLKEDVKFVVAKRSVNGFTILLSKPATDDLSFSWTAVAVKDLKESISKQEATPSAVSSPASQLTVLEATSSASIETVTIAESELGYVRVRADHSTSSEEIGQVKPGDKFTVLEDSGEWVKVEYEPGKFGWVSKTYIIP</sequence>
<protein>
    <submittedName>
        <fullName evidence="4">N-acetylmuramoyl-L-alanine amidase, family 3</fullName>
    </submittedName>
</protein>
<comment type="caution">
    <text evidence="4">The sequence shown here is derived from an EMBL/GenBank/DDBJ whole genome shotgun (WGS) entry which is preliminary data.</text>
</comment>
<feature type="domain" description="SH3b" evidence="3">
    <location>
        <begin position="83"/>
        <end position="149"/>
    </location>
</feature>
<evidence type="ECO:0000256" key="1">
    <source>
        <dbReference type="ARBA" id="ARBA00022443"/>
    </source>
</evidence>